<dbReference type="PANTHER" id="PTHR30121:SF6">
    <property type="entry name" value="SLR6007 PROTEIN"/>
    <property type="match status" value="1"/>
</dbReference>
<keyword evidence="2" id="KW-0547">Nucleotide-binding</keyword>
<keyword evidence="2" id="KW-0067">ATP-binding</keyword>
<keyword evidence="1" id="KW-0175">Coiled coil</keyword>
<feature type="coiled-coil region" evidence="1">
    <location>
        <begin position="84"/>
        <end position="111"/>
    </location>
</feature>
<name>A0AAW6ATW8_CLOSY</name>
<accession>A0AAW6ATW8</accession>
<dbReference type="Gene3D" id="3.40.50.300">
    <property type="entry name" value="P-loop containing nucleotide triphosphate hydrolases"/>
    <property type="match status" value="1"/>
</dbReference>
<dbReference type="InterPro" id="IPR027417">
    <property type="entry name" value="P-loop_NTPase"/>
</dbReference>
<proteinExistence type="predicted"/>
<dbReference type="AlphaFoldDB" id="A0AAW6ATW8"/>
<dbReference type="SUPFAM" id="SSF52540">
    <property type="entry name" value="P-loop containing nucleoside triphosphate hydrolases"/>
    <property type="match status" value="1"/>
</dbReference>
<evidence type="ECO:0000313" key="3">
    <source>
        <dbReference type="Proteomes" id="UP001300871"/>
    </source>
</evidence>
<dbReference type="CDD" id="cd01127">
    <property type="entry name" value="TrwB_TraG_TraD_VirD4"/>
    <property type="match status" value="1"/>
</dbReference>
<dbReference type="PANTHER" id="PTHR30121">
    <property type="entry name" value="UNCHARACTERIZED PROTEIN YJGR-RELATED"/>
    <property type="match status" value="1"/>
</dbReference>
<protein>
    <submittedName>
        <fullName evidence="2">ATP-binding protein</fullName>
    </submittedName>
</protein>
<gene>
    <name evidence="2" type="ORF">PM006_09055</name>
</gene>
<evidence type="ECO:0000313" key="2">
    <source>
        <dbReference type="EMBL" id="MDB2000347.1"/>
    </source>
</evidence>
<dbReference type="GO" id="GO:0005524">
    <property type="term" value="F:ATP binding"/>
    <property type="evidence" value="ECO:0007669"/>
    <property type="project" value="UniProtKB-KW"/>
</dbReference>
<sequence>MKNKQKPEEIRAYEDVNENILNIITPSGIDFTNTSANVGENIGKIYYISKYPSNVDYGWLAPLCNLEGTATTIEYRYTSPDRMQKVMNKKIAELQANVETAKEESDRQRYAQGVKDLQEMINRISVRGEPVGYINIMLFPQATAPSELEARLKRVTSAVSLEECNIRILKYRQEQALKAISPYGVPNVVNVSNMGERNMPLSTFTGGWPMAAAGLNDKGGYYIGKTKNNRTVIANQWLRGKDRTNSNWIITGVPGTGKSTAIKYILSSEYAFGTKVIIFDPEREYVELTSHPYFSGEVIDGAGGGQGRINPLQIRTASKVETEEGEETEDYDDTHGSSDMAIYIQQLRVFFSLYFGKEKFDTEIQTALEQSLIELYQEKGISWDTDVRKLKPEDFPYMEELYEHVKKKGEMSTDEYRKTLCKRLEMLLYSAAKGADSSLWNGPTTLNPKADFIDVDCSGLLELDDNVKRAQFYNLTMWAWQQMTKDRSEKVIFAVDEGYLFVDPDYPDLMKFFRNISKRARKYEGSLMYITHSVEDVLDDSVRRFGQALIDNACYKLIFGTDGKNLEETASLLKLSEQEETILASKNRGQAIFFAGSIRLDLRIDVPDEFIEIFGTAGGR</sequence>
<dbReference type="EMBL" id="JAQLGM010000018">
    <property type="protein sequence ID" value="MDB2000347.1"/>
    <property type="molecule type" value="Genomic_DNA"/>
</dbReference>
<dbReference type="Gene3D" id="1.10.8.730">
    <property type="match status" value="1"/>
</dbReference>
<dbReference type="Proteomes" id="UP001300871">
    <property type="component" value="Unassembled WGS sequence"/>
</dbReference>
<evidence type="ECO:0000256" key="1">
    <source>
        <dbReference type="SAM" id="Coils"/>
    </source>
</evidence>
<comment type="caution">
    <text evidence="2">The sequence shown here is derived from an EMBL/GenBank/DDBJ whole genome shotgun (WGS) entry which is preliminary data.</text>
</comment>
<dbReference type="RefSeq" id="WP_003497069.1">
    <property type="nucleotide sequence ID" value="NZ_JADNHH010000016.1"/>
</dbReference>
<organism evidence="2 3">
    <name type="scientific">Clostridium symbiosum</name>
    <name type="common">Bacteroides symbiosus</name>
    <dbReference type="NCBI Taxonomy" id="1512"/>
    <lineage>
        <taxon>Bacteria</taxon>
        <taxon>Bacillati</taxon>
        <taxon>Bacillota</taxon>
        <taxon>Clostridia</taxon>
        <taxon>Lachnospirales</taxon>
        <taxon>Lachnospiraceae</taxon>
        <taxon>Otoolea</taxon>
    </lineage>
</organism>
<reference evidence="2" key="1">
    <citation type="submission" date="2023-01" db="EMBL/GenBank/DDBJ databases">
        <title>Human gut microbiome strain richness.</title>
        <authorList>
            <person name="Chen-Liaw A."/>
        </authorList>
    </citation>
    <scope>NUCLEOTIDE SEQUENCE</scope>
    <source>
        <strain evidence="2">B1_m1001713B170214d0_201011</strain>
    </source>
</reference>
<dbReference type="InterPro" id="IPR051162">
    <property type="entry name" value="T4SS_component"/>
</dbReference>
<dbReference type="Pfam" id="PF12846">
    <property type="entry name" value="AAA_10"/>
    <property type="match status" value="1"/>
</dbReference>